<accession>A0A143PM13</accession>
<dbReference type="OrthoDB" id="7298998at2"/>
<dbReference type="STRING" id="1855912.LuPra_02750"/>
<evidence type="ECO:0000313" key="3">
    <source>
        <dbReference type="Proteomes" id="UP000076079"/>
    </source>
</evidence>
<evidence type="ECO:0000313" key="2">
    <source>
        <dbReference type="EMBL" id="AMY09531.1"/>
    </source>
</evidence>
<feature type="domain" description="Transposase IS4-like" evidence="1">
    <location>
        <begin position="4"/>
        <end position="154"/>
    </location>
</feature>
<name>A0A143PM13_LUTPR</name>
<dbReference type="GO" id="GO:0004803">
    <property type="term" value="F:transposase activity"/>
    <property type="evidence" value="ECO:0007669"/>
    <property type="project" value="InterPro"/>
</dbReference>
<dbReference type="InterPro" id="IPR002559">
    <property type="entry name" value="Transposase_11"/>
</dbReference>
<sequence>MAAKHGGRGTRGWKKLHLSVDRAGMIVAHALTEATVDDASVGADLIGAAPGPVASVTGDAAYDTVAFYEAATARHAQVVVPPIMTARVSRHGPRSGVRDRAITDVEALGRRQWKKASGYHQQARVENAFFRYKSIIGAGLRARSRGGRKVEASLACGVLNHITELGRPESSAIRR</sequence>
<dbReference type="PANTHER" id="PTHR34631">
    <property type="match status" value="1"/>
</dbReference>
<protein>
    <submittedName>
        <fullName evidence="2">Transposase DDE domain protein</fullName>
    </submittedName>
</protein>
<dbReference type="GO" id="GO:0006313">
    <property type="term" value="P:DNA transposition"/>
    <property type="evidence" value="ECO:0007669"/>
    <property type="project" value="InterPro"/>
</dbReference>
<proteinExistence type="predicted"/>
<keyword evidence="3" id="KW-1185">Reference proteome</keyword>
<dbReference type="Pfam" id="PF01609">
    <property type="entry name" value="DDE_Tnp_1"/>
    <property type="match status" value="1"/>
</dbReference>
<organism evidence="2 3">
    <name type="scientific">Luteitalea pratensis</name>
    <dbReference type="NCBI Taxonomy" id="1855912"/>
    <lineage>
        <taxon>Bacteria</taxon>
        <taxon>Pseudomonadati</taxon>
        <taxon>Acidobacteriota</taxon>
        <taxon>Vicinamibacteria</taxon>
        <taxon>Vicinamibacterales</taxon>
        <taxon>Vicinamibacteraceae</taxon>
        <taxon>Luteitalea</taxon>
    </lineage>
</organism>
<dbReference type="InterPro" id="IPR053172">
    <property type="entry name" value="Tn903_transposase"/>
</dbReference>
<gene>
    <name evidence="2" type="ORF">LuPra_02750</name>
</gene>
<reference evidence="2 3" key="1">
    <citation type="journal article" date="2016" name="Genome Announc.">
        <title>First Complete Genome Sequence of a Subdivision 6 Acidobacterium Strain.</title>
        <authorList>
            <person name="Huang S."/>
            <person name="Vieira S."/>
            <person name="Bunk B."/>
            <person name="Riedel T."/>
            <person name="Sproer C."/>
            <person name="Overmann J."/>
        </authorList>
    </citation>
    <scope>NUCLEOTIDE SEQUENCE [LARGE SCALE GENOMIC DNA]</scope>
    <source>
        <strain evidence="3">DSM 100886 HEG_-6_39</strain>
    </source>
</reference>
<dbReference type="Proteomes" id="UP000076079">
    <property type="component" value="Chromosome"/>
</dbReference>
<dbReference type="EMBL" id="CP015136">
    <property type="protein sequence ID" value="AMY09531.1"/>
    <property type="molecule type" value="Genomic_DNA"/>
</dbReference>
<dbReference type="RefSeq" id="WP_110171271.1">
    <property type="nucleotide sequence ID" value="NZ_CP015136.1"/>
</dbReference>
<dbReference type="KEGG" id="abac:LuPra_02750"/>
<evidence type="ECO:0000259" key="1">
    <source>
        <dbReference type="Pfam" id="PF01609"/>
    </source>
</evidence>
<dbReference type="AlphaFoldDB" id="A0A143PM13"/>
<dbReference type="PANTHER" id="PTHR34631:SF3">
    <property type="entry name" value="ISSOD12 TRANSPOSASE TNPA_ISSOD12"/>
    <property type="match status" value="1"/>
</dbReference>
<dbReference type="GO" id="GO:0003677">
    <property type="term" value="F:DNA binding"/>
    <property type="evidence" value="ECO:0007669"/>
    <property type="project" value="InterPro"/>
</dbReference>
<reference evidence="3" key="2">
    <citation type="submission" date="2016-04" db="EMBL/GenBank/DDBJ databases">
        <title>First Complete Genome Sequence of a Subdivision 6 Acidobacterium.</title>
        <authorList>
            <person name="Huang S."/>
            <person name="Vieira S."/>
            <person name="Bunk B."/>
            <person name="Riedel T."/>
            <person name="Sproeer C."/>
            <person name="Overmann J."/>
        </authorList>
    </citation>
    <scope>NUCLEOTIDE SEQUENCE [LARGE SCALE GENOMIC DNA]</scope>
    <source>
        <strain evidence="3">DSM 100886 HEG_-6_39</strain>
    </source>
</reference>